<evidence type="ECO:0000256" key="1">
    <source>
        <dbReference type="SAM" id="MobiDB-lite"/>
    </source>
</evidence>
<reference evidence="2" key="1">
    <citation type="submission" date="2015-07" db="EMBL/GenBank/DDBJ databases">
        <title>MeaNS - Measles Nucleotide Surveillance Program.</title>
        <authorList>
            <person name="Tran T."/>
            <person name="Druce J."/>
        </authorList>
    </citation>
    <scope>NUCLEOTIDE SEQUENCE</scope>
    <source>
        <strain evidence="2">UCB-OBI-ISO-001</strain>
        <tissue evidence="2">Gonad</tissue>
    </source>
</reference>
<accession>A0A0L8FMG5</accession>
<feature type="compositionally biased region" description="Basic residues" evidence="1">
    <location>
        <begin position="132"/>
        <end position="149"/>
    </location>
</feature>
<dbReference type="AlphaFoldDB" id="A0A0L8FMG5"/>
<dbReference type="EMBL" id="KQ428800">
    <property type="protein sequence ID" value="KOF65852.1"/>
    <property type="molecule type" value="Genomic_DNA"/>
</dbReference>
<protein>
    <submittedName>
        <fullName evidence="2">Uncharacterized protein</fullName>
    </submittedName>
</protein>
<evidence type="ECO:0000313" key="2">
    <source>
        <dbReference type="EMBL" id="KOF65852.1"/>
    </source>
</evidence>
<organism evidence="2">
    <name type="scientific">Octopus bimaculoides</name>
    <name type="common">California two-spotted octopus</name>
    <dbReference type="NCBI Taxonomy" id="37653"/>
    <lineage>
        <taxon>Eukaryota</taxon>
        <taxon>Metazoa</taxon>
        <taxon>Spiralia</taxon>
        <taxon>Lophotrochozoa</taxon>
        <taxon>Mollusca</taxon>
        <taxon>Cephalopoda</taxon>
        <taxon>Coleoidea</taxon>
        <taxon>Octopodiformes</taxon>
        <taxon>Octopoda</taxon>
        <taxon>Incirrata</taxon>
        <taxon>Octopodidae</taxon>
        <taxon>Octopus</taxon>
    </lineage>
</organism>
<proteinExistence type="predicted"/>
<feature type="region of interest" description="Disordered" evidence="1">
    <location>
        <begin position="53"/>
        <end position="149"/>
    </location>
</feature>
<feature type="compositionally biased region" description="Basic and acidic residues" evidence="1">
    <location>
        <begin position="79"/>
        <end position="128"/>
    </location>
</feature>
<name>A0A0L8FMG5_OCTBM</name>
<gene>
    <name evidence="2" type="ORF">OCBIM_22014204mg</name>
</gene>
<sequence length="149" mass="17268">PCPPITIVVACENCHSVARENKGDQKLPGVAPSPMTSKPILSLKETCTHNNGSLTRVILGPKSEKKQQKQTSKVKLKGKNCERRDRLRNSEDEEEKKNNSGEGGRRKEERKEEREKRKEQRERRKQIDIKVLFKKRRGRRKKQTNVRGE</sequence>
<feature type="non-terminal residue" evidence="2">
    <location>
        <position position="1"/>
    </location>
</feature>